<evidence type="ECO:0000313" key="1">
    <source>
        <dbReference type="EMBL" id="KFL29548.1"/>
    </source>
</evidence>
<comment type="caution">
    <text evidence="1">The sequence shown here is derived from an EMBL/GenBank/DDBJ whole genome shotgun (WGS) entry which is preliminary data.</text>
</comment>
<gene>
    <name evidence="1" type="ORF">JP75_20490</name>
</gene>
<name>A0A087LY45_9HYPH</name>
<organism evidence="1 2">
    <name type="scientific">Devosia riboflavina</name>
    <dbReference type="NCBI Taxonomy" id="46914"/>
    <lineage>
        <taxon>Bacteria</taxon>
        <taxon>Pseudomonadati</taxon>
        <taxon>Pseudomonadota</taxon>
        <taxon>Alphaproteobacteria</taxon>
        <taxon>Hyphomicrobiales</taxon>
        <taxon>Devosiaceae</taxon>
        <taxon>Devosia</taxon>
    </lineage>
</organism>
<reference evidence="1 2" key="1">
    <citation type="submission" date="2014-08" db="EMBL/GenBank/DDBJ databases">
        <authorList>
            <person name="Hassan Y.I."/>
            <person name="Lepp D."/>
            <person name="Zhou T."/>
        </authorList>
    </citation>
    <scope>NUCLEOTIDE SEQUENCE [LARGE SCALE GENOMIC DNA]</scope>
    <source>
        <strain evidence="1 2">IFO13584</strain>
    </source>
</reference>
<dbReference type="Proteomes" id="UP000028981">
    <property type="component" value="Unassembled WGS sequence"/>
</dbReference>
<accession>A0A087LY45</accession>
<protein>
    <submittedName>
        <fullName evidence="1">Uncharacterized protein</fullName>
    </submittedName>
</protein>
<proteinExistence type="predicted"/>
<sequence>MVWPMDSGDDITAATRAKATQIQSQYGLPYSVALSVARGRSELSIAVERYRELIDEIEWTKGFKYVPGVFTPRWDMDPSRYYLSRDGMAIGTFATTYPSLDLLRVQLAELMPKLHFSSSRAETPLQQWEERDKTRRLGYRWHLGRAVSPPLLNVYSASEIAIAGGMHRVHLAFAEGAQTIPALVETKDAAAIHVLLPNAIPWV</sequence>
<evidence type="ECO:0000313" key="2">
    <source>
        <dbReference type="Proteomes" id="UP000028981"/>
    </source>
</evidence>
<keyword evidence="2" id="KW-1185">Reference proteome</keyword>
<dbReference type="EMBL" id="JQGC01000024">
    <property type="protein sequence ID" value="KFL29548.1"/>
    <property type="molecule type" value="Genomic_DNA"/>
</dbReference>
<dbReference type="AlphaFoldDB" id="A0A087LY45"/>